<keyword evidence="1" id="KW-1133">Transmembrane helix</keyword>
<proteinExistence type="predicted"/>
<evidence type="ECO:0000256" key="1">
    <source>
        <dbReference type="SAM" id="Phobius"/>
    </source>
</evidence>
<sequence>MLLLRCWAIYDSKRMVWVLFGGLVGAVASGIVIIKVLLDRTHFLDNPLPNIFSGCVVVLPDYVWILYTMPLVYESTLFCLTIWRIYILSKDFGSTPLMQTLARSGMAYFATLVVLMILACIGGTIQTVKIAANASGVLSAMSSVVCSRMIFSLHRIARNDVQEEQVISGTRADTSGGLIPQFAIPLQSLASTSLPCSQSRSEQV</sequence>
<feature type="transmembrane region" description="Helical" evidence="1">
    <location>
        <begin position="16"/>
        <end position="38"/>
    </location>
</feature>
<dbReference type="AlphaFoldDB" id="A0A8H3AHA7"/>
<dbReference type="EMBL" id="CAJMXA010000213">
    <property type="protein sequence ID" value="CAE6421315.1"/>
    <property type="molecule type" value="Genomic_DNA"/>
</dbReference>
<accession>A0A8H3AHA7</accession>
<comment type="caution">
    <text evidence="2">The sequence shown here is derived from an EMBL/GenBank/DDBJ whole genome shotgun (WGS) entry which is preliminary data.</text>
</comment>
<evidence type="ECO:0000313" key="2">
    <source>
        <dbReference type="EMBL" id="CAE6421315.1"/>
    </source>
</evidence>
<protein>
    <submittedName>
        <fullName evidence="2">Uncharacterized protein</fullName>
    </submittedName>
</protein>
<evidence type="ECO:0000313" key="3">
    <source>
        <dbReference type="Proteomes" id="UP000663853"/>
    </source>
</evidence>
<dbReference type="Proteomes" id="UP000663853">
    <property type="component" value="Unassembled WGS sequence"/>
</dbReference>
<reference evidence="2" key="1">
    <citation type="submission" date="2021-01" db="EMBL/GenBank/DDBJ databases">
        <authorList>
            <person name="Kaushik A."/>
        </authorList>
    </citation>
    <scope>NUCLEOTIDE SEQUENCE</scope>
    <source>
        <strain evidence="2">AG6-10EEA</strain>
    </source>
</reference>
<feature type="transmembrane region" description="Helical" evidence="1">
    <location>
        <begin position="62"/>
        <end position="86"/>
    </location>
</feature>
<organism evidence="2 3">
    <name type="scientific">Rhizoctonia solani</name>
    <dbReference type="NCBI Taxonomy" id="456999"/>
    <lineage>
        <taxon>Eukaryota</taxon>
        <taxon>Fungi</taxon>
        <taxon>Dikarya</taxon>
        <taxon>Basidiomycota</taxon>
        <taxon>Agaricomycotina</taxon>
        <taxon>Agaricomycetes</taxon>
        <taxon>Cantharellales</taxon>
        <taxon>Ceratobasidiaceae</taxon>
        <taxon>Rhizoctonia</taxon>
    </lineage>
</organism>
<name>A0A8H3AHA7_9AGAM</name>
<keyword evidence="1" id="KW-0472">Membrane</keyword>
<gene>
    <name evidence="2" type="ORF">RDB_LOCUS12504</name>
</gene>
<keyword evidence="1" id="KW-0812">Transmembrane</keyword>
<feature type="transmembrane region" description="Helical" evidence="1">
    <location>
        <begin position="131"/>
        <end position="151"/>
    </location>
</feature>
<feature type="transmembrane region" description="Helical" evidence="1">
    <location>
        <begin position="107"/>
        <end position="125"/>
    </location>
</feature>